<dbReference type="Gene3D" id="1.10.357.10">
    <property type="entry name" value="Tetracycline Repressor, domain 2"/>
    <property type="match status" value="1"/>
</dbReference>
<organism evidence="6 7">
    <name type="scientific">Thermomonospora umbrina</name>
    <dbReference type="NCBI Taxonomy" id="111806"/>
    <lineage>
        <taxon>Bacteria</taxon>
        <taxon>Bacillati</taxon>
        <taxon>Actinomycetota</taxon>
        <taxon>Actinomycetes</taxon>
        <taxon>Streptosporangiales</taxon>
        <taxon>Thermomonosporaceae</taxon>
        <taxon>Thermomonospora</taxon>
    </lineage>
</organism>
<dbReference type="InterPro" id="IPR004111">
    <property type="entry name" value="Repressor_TetR_C"/>
</dbReference>
<dbReference type="InterPro" id="IPR009057">
    <property type="entry name" value="Homeodomain-like_sf"/>
</dbReference>
<evidence type="ECO:0000313" key="6">
    <source>
        <dbReference type="EMBL" id="REE94924.1"/>
    </source>
</evidence>
<keyword evidence="3" id="KW-0804">Transcription</keyword>
<feature type="DNA-binding region" description="H-T-H motif" evidence="4">
    <location>
        <begin position="55"/>
        <end position="74"/>
    </location>
</feature>
<accession>A0A3D9SQQ3</accession>
<sequence>MVSTVVLSAGGYPGPVMDPPAAPPRRRRSLGFLTPERIVDTAMAIMERDGADALTFRRLGTELNVDHTAVLRHFGGKDDLLRAITDRLLDESLTGFSPSPDWRDTLADLARRVRRACRTHPHAAALVACRTARRDAEFAGAEIVLGALRQAGLHGREAASCYRALVDVTLAYSAFEATQLTLPDDALAGDRRAWSREYVALPADRYPNIASVAPHLADVDAEDQFEVALELFLDAVELRAQRSRPNSGNERSR</sequence>
<dbReference type="AlphaFoldDB" id="A0A3D9SQQ3"/>
<dbReference type="PANTHER" id="PTHR30055:SF151">
    <property type="entry name" value="TRANSCRIPTIONAL REGULATORY PROTEIN"/>
    <property type="match status" value="1"/>
</dbReference>
<keyword evidence="7" id="KW-1185">Reference proteome</keyword>
<name>A0A3D9SQQ3_9ACTN</name>
<keyword evidence="1" id="KW-0805">Transcription regulation</keyword>
<gene>
    <name evidence="6" type="ORF">DFJ69_0293</name>
</gene>
<evidence type="ECO:0000256" key="2">
    <source>
        <dbReference type="ARBA" id="ARBA00023125"/>
    </source>
</evidence>
<dbReference type="Proteomes" id="UP000256661">
    <property type="component" value="Unassembled WGS sequence"/>
</dbReference>
<dbReference type="InterPro" id="IPR050109">
    <property type="entry name" value="HTH-type_TetR-like_transc_reg"/>
</dbReference>
<proteinExistence type="predicted"/>
<dbReference type="InterPro" id="IPR001647">
    <property type="entry name" value="HTH_TetR"/>
</dbReference>
<dbReference type="GO" id="GO:0045892">
    <property type="term" value="P:negative regulation of DNA-templated transcription"/>
    <property type="evidence" value="ECO:0007669"/>
    <property type="project" value="InterPro"/>
</dbReference>
<dbReference type="Gene3D" id="1.10.10.60">
    <property type="entry name" value="Homeodomain-like"/>
    <property type="match status" value="1"/>
</dbReference>
<comment type="caution">
    <text evidence="6">The sequence shown here is derived from an EMBL/GenBank/DDBJ whole genome shotgun (WGS) entry which is preliminary data.</text>
</comment>
<evidence type="ECO:0000256" key="4">
    <source>
        <dbReference type="PROSITE-ProRule" id="PRU00335"/>
    </source>
</evidence>
<dbReference type="GO" id="GO:0003700">
    <property type="term" value="F:DNA-binding transcription factor activity"/>
    <property type="evidence" value="ECO:0007669"/>
    <property type="project" value="TreeGrafter"/>
</dbReference>
<dbReference type="PANTHER" id="PTHR30055">
    <property type="entry name" value="HTH-TYPE TRANSCRIPTIONAL REGULATOR RUTR"/>
    <property type="match status" value="1"/>
</dbReference>
<keyword evidence="2 4" id="KW-0238">DNA-binding</keyword>
<dbReference type="PROSITE" id="PS50977">
    <property type="entry name" value="HTH_TETR_2"/>
    <property type="match status" value="1"/>
</dbReference>
<dbReference type="SUPFAM" id="SSF46689">
    <property type="entry name" value="Homeodomain-like"/>
    <property type="match status" value="1"/>
</dbReference>
<evidence type="ECO:0000256" key="3">
    <source>
        <dbReference type="ARBA" id="ARBA00023163"/>
    </source>
</evidence>
<dbReference type="GO" id="GO:0000976">
    <property type="term" value="F:transcription cis-regulatory region binding"/>
    <property type="evidence" value="ECO:0007669"/>
    <property type="project" value="TreeGrafter"/>
</dbReference>
<dbReference type="Pfam" id="PF00440">
    <property type="entry name" value="TetR_N"/>
    <property type="match status" value="1"/>
</dbReference>
<evidence type="ECO:0000259" key="5">
    <source>
        <dbReference type="PROSITE" id="PS50977"/>
    </source>
</evidence>
<protein>
    <submittedName>
        <fullName evidence="6">TetR family transcriptional regulator</fullName>
    </submittedName>
</protein>
<dbReference type="EMBL" id="QTTT01000001">
    <property type="protein sequence ID" value="REE94924.1"/>
    <property type="molecule type" value="Genomic_DNA"/>
</dbReference>
<dbReference type="Pfam" id="PF02909">
    <property type="entry name" value="TetR_C_1"/>
    <property type="match status" value="1"/>
</dbReference>
<reference evidence="6 7" key="1">
    <citation type="submission" date="2018-08" db="EMBL/GenBank/DDBJ databases">
        <title>Sequencing the genomes of 1000 actinobacteria strains.</title>
        <authorList>
            <person name="Klenk H.-P."/>
        </authorList>
    </citation>
    <scope>NUCLEOTIDE SEQUENCE [LARGE SCALE GENOMIC DNA]</scope>
    <source>
        <strain evidence="6 7">DSM 43927</strain>
    </source>
</reference>
<evidence type="ECO:0000256" key="1">
    <source>
        <dbReference type="ARBA" id="ARBA00023015"/>
    </source>
</evidence>
<dbReference type="InterPro" id="IPR036271">
    <property type="entry name" value="Tet_transcr_reg_TetR-rel_C_sf"/>
</dbReference>
<evidence type="ECO:0000313" key="7">
    <source>
        <dbReference type="Proteomes" id="UP000256661"/>
    </source>
</evidence>
<dbReference type="SUPFAM" id="SSF48498">
    <property type="entry name" value="Tetracyclin repressor-like, C-terminal domain"/>
    <property type="match status" value="1"/>
</dbReference>
<feature type="domain" description="HTH tetR-type" evidence="5">
    <location>
        <begin position="32"/>
        <end position="92"/>
    </location>
</feature>